<keyword evidence="3" id="KW-0804">Transcription</keyword>
<accession>A0A2A5RKC1</accession>
<dbReference type="InterPro" id="IPR001647">
    <property type="entry name" value="HTH_TetR"/>
</dbReference>
<evidence type="ECO:0000256" key="1">
    <source>
        <dbReference type="ARBA" id="ARBA00023015"/>
    </source>
</evidence>
<dbReference type="OrthoDB" id="9780824at2"/>
<keyword evidence="2 4" id="KW-0238">DNA-binding</keyword>
<protein>
    <submittedName>
        <fullName evidence="6">Transcriptional regulator</fullName>
    </submittedName>
</protein>
<evidence type="ECO:0000256" key="4">
    <source>
        <dbReference type="PROSITE-ProRule" id="PRU00335"/>
    </source>
</evidence>
<dbReference type="InterPro" id="IPR009057">
    <property type="entry name" value="Homeodomain-like_sf"/>
</dbReference>
<dbReference type="PROSITE" id="PS50977">
    <property type="entry name" value="HTH_TETR_2"/>
    <property type="match status" value="1"/>
</dbReference>
<dbReference type="STRING" id="1291764.GCA_001311235_02301"/>
<comment type="caution">
    <text evidence="6">The sequence shown here is derived from an EMBL/GenBank/DDBJ whole genome shotgun (WGS) entry which is preliminary data.</text>
</comment>
<name>A0A2A5RKC1_9LACT</name>
<dbReference type="InterPro" id="IPR050109">
    <property type="entry name" value="HTH-type_TetR-like_transc_reg"/>
</dbReference>
<dbReference type="Pfam" id="PF00440">
    <property type="entry name" value="TetR_N"/>
    <property type="match status" value="1"/>
</dbReference>
<evidence type="ECO:0000259" key="5">
    <source>
        <dbReference type="PROSITE" id="PS50977"/>
    </source>
</evidence>
<dbReference type="PRINTS" id="PR00455">
    <property type="entry name" value="HTHTETR"/>
</dbReference>
<dbReference type="EMBL" id="JXJU01000007">
    <property type="protein sequence ID" value="PCR99597.1"/>
    <property type="molecule type" value="Genomic_DNA"/>
</dbReference>
<keyword evidence="1" id="KW-0805">Transcription regulation</keyword>
<proteinExistence type="predicted"/>
<dbReference type="PANTHER" id="PTHR30055">
    <property type="entry name" value="HTH-TYPE TRANSCRIPTIONAL REGULATOR RUTR"/>
    <property type="match status" value="1"/>
</dbReference>
<dbReference type="PANTHER" id="PTHR30055:SF234">
    <property type="entry name" value="HTH-TYPE TRANSCRIPTIONAL REGULATOR BETI"/>
    <property type="match status" value="1"/>
</dbReference>
<evidence type="ECO:0000313" key="7">
    <source>
        <dbReference type="Proteomes" id="UP000218181"/>
    </source>
</evidence>
<dbReference type="GO" id="GO:0000976">
    <property type="term" value="F:transcription cis-regulatory region binding"/>
    <property type="evidence" value="ECO:0007669"/>
    <property type="project" value="TreeGrafter"/>
</dbReference>
<dbReference type="SUPFAM" id="SSF46689">
    <property type="entry name" value="Homeodomain-like"/>
    <property type="match status" value="1"/>
</dbReference>
<reference evidence="6 7" key="1">
    <citation type="submission" date="2014-12" db="EMBL/GenBank/DDBJ databases">
        <title>Draft genome sequences of 10 type strains of Lactococcus.</title>
        <authorList>
            <person name="Sun Z."/>
            <person name="Zhong Z."/>
            <person name="Liu W."/>
            <person name="Zhang W."/>
            <person name="Zhang H."/>
        </authorList>
    </citation>
    <scope>NUCLEOTIDE SEQUENCE [LARGE SCALE GENOMIC DNA]</scope>
    <source>
        <strain evidence="6 7">JCM 16395</strain>
    </source>
</reference>
<gene>
    <name evidence="6" type="ORF">RT41_GL001710</name>
</gene>
<feature type="domain" description="HTH tetR-type" evidence="5">
    <location>
        <begin position="22"/>
        <end position="82"/>
    </location>
</feature>
<feature type="DNA-binding region" description="H-T-H motif" evidence="4">
    <location>
        <begin position="45"/>
        <end position="64"/>
    </location>
</feature>
<evidence type="ECO:0000313" key="6">
    <source>
        <dbReference type="EMBL" id="PCR99597.1"/>
    </source>
</evidence>
<dbReference type="AlphaFoldDB" id="A0A2A5RKC1"/>
<dbReference type="GO" id="GO:0003700">
    <property type="term" value="F:DNA-binding transcription factor activity"/>
    <property type="evidence" value="ECO:0007669"/>
    <property type="project" value="TreeGrafter"/>
</dbReference>
<evidence type="ECO:0000256" key="2">
    <source>
        <dbReference type="ARBA" id="ARBA00023125"/>
    </source>
</evidence>
<keyword evidence="7" id="KW-1185">Reference proteome</keyword>
<dbReference type="Proteomes" id="UP000218181">
    <property type="component" value="Unassembled WGS sequence"/>
</dbReference>
<organism evidence="6 7">
    <name type="scientific">Lactococcus fujiensis JCM 16395</name>
    <dbReference type="NCBI Taxonomy" id="1291764"/>
    <lineage>
        <taxon>Bacteria</taxon>
        <taxon>Bacillati</taxon>
        <taxon>Bacillota</taxon>
        <taxon>Bacilli</taxon>
        <taxon>Lactobacillales</taxon>
        <taxon>Streptococcaceae</taxon>
        <taxon>Lactococcus</taxon>
    </lineage>
</organism>
<dbReference type="RefSeq" id="WP_096818281.1">
    <property type="nucleotide sequence ID" value="NZ_JXJU01000007.1"/>
</dbReference>
<evidence type="ECO:0000256" key="3">
    <source>
        <dbReference type="ARBA" id="ARBA00023163"/>
    </source>
</evidence>
<dbReference type="Gene3D" id="1.10.357.10">
    <property type="entry name" value="Tetracycline Repressor, domain 2"/>
    <property type="match status" value="1"/>
</dbReference>
<sequence length="216" mass="24531">MMSEQSLDALYEQTLSQQKDLSEVQKSVLKAALKLFSSQGFEATSTSQIAQEAGVASGSVYKQFKNKRALLAAVLAPLFKGTLQTAVEELADQTLSRQFVELDDFIYAIVEDRFYFIQNNFPAIKLMLNQILTNEDFRKEVISFFERQLEGFLLPVIEKFHVENKLKDVSYAELIELIFGTMIGYFGKVLFGLASPIKIEIEQSSQQLIRYLSVKN</sequence>